<sequence>MTDRAIDELASKLLADNFARLGPAAGTVSDPIADTPMVVTLDELRPYEWNPRLTRNPSYDDIKASIRERGLEAPPAITRRPGESHYVIRNGGNTRLAILRELWAETRDERYFRIPCLFRPWPERGEIIALTGHLCENDVRGSLTLIERALGVEKARELYEAECGRALSQSELARRLAADGYPVSQPHISRMQEAVRFLLPAIPTVLYAGLGRPQVEKLTAMRRAAQRIWERRADAATLTVGFPTLFQDVLAAFDLDPQGFSIQRVQDELVGAMAELLQADYDLLTLELDETETRQRALSTDPVPVASPSAPTGEATPDAGPALPPTERRRTSDTEAPAQVVPLPKAARPDAPREPPAEVPTTRLQSIQQLVAEHTGETFGQIEADGAATDALAVDARFPTTDLWSVEPDLHAPAPLRAQLAQLARAIANEAAVADCVQPMPQGLGFDCSADAGDDRSGQALLALLSSLAAGYRGDHATTVSTPALAQGLALLVRAGPGSRPVPRLSDLGLFKLFRLIRLARVLVDIEPHAASFFGGTHVDASSTQPGRGGAGPA</sequence>
<dbReference type="EMBL" id="JBHSBU010000001">
    <property type="protein sequence ID" value="MFC4160752.1"/>
    <property type="molecule type" value="Genomic_DNA"/>
</dbReference>
<comment type="caution">
    <text evidence="2">The sequence shown here is derived from an EMBL/GenBank/DDBJ whole genome shotgun (WGS) entry which is preliminary data.</text>
</comment>
<dbReference type="InterPro" id="IPR022304">
    <property type="entry name" value="ICE_PFGI_1_ParB"/>
</dbReference>
<name>A0ABV8MSY5_9NEIS</name>
<evidence type="ECO:0000313" key="3">
    <source>
        <dbReference type="Proteomes" id="UP001595791"/>
    </source>
</evidence>
<accession>A0ABV8MSY5</accession>
<keyword evidence="3" id="KW-1185">Reference proteome</keyword>
<organism evidence="2 3">
    <name type="scientific">Chitinimonas lacunae</name>
    <dbReference type="NCBI Taxonomy" id="1963018"/>
    <lineage>
        <taxon>Bacteria</taxon>
        <taxon>Pseudomonadati</taxon>
        <taxon>Pseudomonadota</taxon>
        <taxon>Betaproteobacteria</taxon>
        <taxon>Neisseriales</taxon>
        <taxon>Chitinibacteraceae</taxon>
        <taxon>Chitinimonas</taxon>
    </lineage>
</organism>
<proteinExistence type="predicted"/>
<feature type="compositionally biased region" description="Basic and acidic residues" evidence="1">
    <location>
        <begin position="347"/>
        <end position="356"/>
    </location>
</feature>
<dbReference type="NCBIfam" id="TIGR03764">
    <property type="entry name" value="ICE_PFGI_1_parB"/>
    <property type="match status" value="1"/>
</dbReference>
<dbReference type="Proteomes" id="UP001595791">
    <property type="component" value="Unassembled WGS sequence"/>
</dbReference>
<dbReference type="RefSeq" id="WP_378165920.1">
    <property type="nucleotide sequence ID" value="NZ_JBHSBU010000001.1"/>
</dbReference>
<feature type="region of interest" description="Disordered" evidence="1">
    <location>
        <begin position="293"/>
        <end position="361"/>
    </location>
</feature>
<protein>
    <submittedName>
        <fullName evidence="2">ParB family protein</fullName>
    </submittedName>
</protein>
<dbReference type="InterPro" id="IPR036086">
    <property type="entry name" value="ParB/Sulfiredoxin_sf"/>
</dbReference>
<reference evidence="3" key="1">
    <citation type="journal article" date="2019" name="Int. J. Syst. Evol. Microbiol.">
        <title>The Global Catalogue of Microorganisms (GCM) 10K type strain sequencing project: providing services to taxonomists for standard genome sequencing and annotation.</title>
        <authorList>
            <consortium name="The Broad Institute Genomics Platform"/>
            <consortium name="The Broad Institute Genome Sequencing Center for Infectious Disease"/>
            <person name="Wu L."/>
            <person name="Ma J."/>
        </authorList>
    </citation>
    <scope>NUCLEOTIDE SEQUENCE [LARGE SCALE GENOMIC DNA]</scope>
    <source>
        <strain evidence="3">LMG 29894</strain>
    </source>
</reference>
<dbReference type="SUPFAM" id="SSF110849">
    <property type="entry name" value="ParB/Sulfiredoxin"/>
    <property type="match status" value="1"/>
</dbReference>
<evidence type="ECO:0000256" key="1">
    <source>
        <dbReference type="SAM" id="MobiDB-lite"/>
    </source>
</evidence>
<evidence type="ECO:0000313" key="2">
    <source>
        <dbReference type="EMBL" id="MFC4160752.1"/>
    </source>
</evidence>
<gene>
    <name evidence="2" type="ORF">ACFOW7_15535</name>
</gene>